<dbReference type="EMBL" id="JBHTIV010000010">
    <property type="protein sequence ID" value="MFD0932959.1"/>
    <property type="molecule type" value="Genomic_DNA"/>
</dbReference>
<dbReference type="RefSeq" id="WP_379658266.1">
    <property type="nucleotide sequence ID" value="NZ_JBHTIV010000010.1"/>
</dbReference>
<organism evidence="1 2">
    <name type="scientific">Psychroflexus salinarum</name>
    <dbReference type="NCBI Taxonomy" id="546024"/>
    <lineage>
        <taxon>Bacteria</taxon>
        <taxon>Pseudomonadati</taxon>
        <taxon>Bacteroidota</taxon>
        <taxon>Flavobacteriia</taxon>
        <taxon>Flavobacteriales</taxon>
        <taxon>Flavobacteriaceae</taxon>
        <taxon>Psychroflexus</taxon>
    </lineage>
</organism>
<comment type="caution">
    <text evidence="1">The sequence shown here is derived from an EMBL/GenBank/DDBJ whole genome shotgun (WGS) entry which is preliminary data.</text>
</comment>
<evidence type="ECO:0000313" key="2">
    <source>
        <dbReference type="Proteomes" id="UP001597049"/>
    </source>
</evidence>
<dbReference type="Proteomes" id="UP001597049">
    <property type="component" value="Unassembled WGS sequence"/>
</dbReference>
<proteinExistence type="predicted"/>
<evidence type="ECO:0000313" key="1">
    <source>
        <dbReference type="EMBL" id="MFD0932959.1"/>
    </source>
</evidence>
<accession>A0ABW3GRS6</accession>
<dbReference type="PROSITE" id="PS51257">
    <property type="entry name" value="PROKAR_LIPOPROTEIN"/>
    <property type="match status" value="1"/>
</dbReference>
<keyword evidence="2" id="KW-1185">Reference proteome</keyword>
<sequence>MKYILILILVSICSCKTEPQTDSRSNADAERRDLSETFKSYWYNGEAELSSYELEFYRYGEKREGKAMLIFVTEDFLKDAQVKANSPSENTISVMKLNSTKKFNTGIYPYSIMQSAFLPLKNQVPVLKLTSSIQEWCGQSYAQLNHRGDFEIEAHSYFEGEADSTFEIHPTLSENQIWIQLRINPKQLELGEQEVLPDFSYLQLNHKKFKSYKAELKQSEGEYLKTNITYKGLGRTVSIYQQKSFPFSIEKWEETEITPTDTLISKARKIKTLKTKYWEQNSSKYLHLRDSLSL</sequence>
<reference evidence="2" key="1">
    <citation type="journal article" date="2019" name="Int. J. Syst. Evol. Microbiol.">
        <title>The Global Catalogue of Microorganisms (GCM) 10K type strain sequencing project: providing services to taxonomists for standard genome sequencing and annotation.</title>
        <authorList>
            <consortium name="The Broad Institute Genomics Platform"/>
            <consortium name="The Broad Institute Genome Sequencing Center for Infectious Disease"/>
            <person name="Wu L."/>
            <person name="Ma J."/>
        </authorList>
    </citation>
    <scope>NUCLEOTIDE SEQUENCE [LARGE SCALE GENOMIC DNA]</scope>
    <source>
        <strain evidence="2">CCUG 56752</strain>
    </source>
</reference>
<protein>
    <submittedName>
        <fullName evidence="1">Septum formation inhibitor Maf</fullName>
    </submittedName>
</protein>
<name>A0ABW3GRS6_9FLAO</name>
<gene>
    <name evidence="1" type="ORF">ACFQ0R_10170</name>
</gene>